<dbReference type="GO" id="GO:0005524">
    <property type="term" value="F:ATP binding"/>
    <property type="evidence" value="ECO:0007669"/>
    <property type="project" value="UniProtKB-KW"/>
</dbReference>
<sequence length="153" mass="16881">MPKILLPAKLESCATAMDFLRKHLADEHENMLGFVELAVEELLVNVVDYAYAGEAVSGLTGASADKWGMLELGFRQVSMDDVPFLCVWIRDWGAPFDPFLEAPKPDTSLDIEERPVGGLGVHLVKNVSAHHCYSGTDGENTIELYFKMPPDEA</sequence>
<reference evidence="2" key="2">
    <citation type="submission" date="2021-04" db="EMBL/GenBank/DDBJ databases">
        <authorList>
            <person name="Gilroy R."/>
        </authorList>
    </citation>
    <scope>NUCLEOTIDE SEQUENCE</scope>
    <source>
        <strain evidence="2">CHK186-16707</strain>
    </source>
</reference>
<keyword evidence="2" id="KW-0067">ATP-binding</keyword>
<dbReference type="AlphaFoldDB" id="A0A9D2KKE8"/>
<dbReference type="InterPro" id="IPR036890">
    <property type="entry name" value="HATPase_C_sf"/>
</dbReference>
<evidence type="ECO:0000313" key="2">
    <source>
        <dbReference type="EMBL" id="HJA08849.1"/>
    </source>
</evidence>
<gene>
    <name evidence="2" type="ORF">H9962_06645</name>
</gene>
<protein>
    <submittedName>
        <fullName evidence="2">ATP-binding protein</fullName>
    </submittedName>
</protein>
<accession>A0A9D2KKE8</accession>
<dbReference type="Pfam" id="PF13581">
    <property type="entry name" value="HATPase_c_2"/>
    <property type="match status" value="1"/>
</dbReference>
<proteinExistence type="predicted"/>
<name>A0A9D2KKE8_9BACT</name>
<keyword evidence="2" id="KW-0547">Nucleotide-binding</keyword>
<dbReference type="Proteomes" id="UP000824225">
    <property type="component" value="Unassembled WGS sequence"/>
</dbReference>
<dbReference type="Gene3D" id="3.30.565.10">
    <property type="entry name" value="Histidine kinase-like ATPase, C-terminal domain"/>
    <property type="match status" value="1"/>
</dbReference>
<comment type="caution">
    <text evidence="2">The sequence shown here is derived from an EMBL/GenBank/DDBJ whole genome shotgun (WGS) entry which is preliminary data.</text>
</comment>
<dbReference type="CDD" id="cd16936">
    <property type="entry name" value="HATPase_RsbW-like"/>
    <property type="match status" value="1"/>
</dbReference>
<dbReference type="EMBL" id="DXAN01000023">
    <property type="protein sequence ID" value="HJA08849.1"/>
    <property type="molecule type" value="Genomic_DNA"/>
</dbReference>
<dbReference type="InterPro" id="IPR003594">
    <property type="entry name" value="HATPase_dom"/>
</dbReference>
<feature type="domain" description="Histidine kinase/HSP90-like ATPase" evidence="1">
    <location>
        <begin position="6"/>
        <end position="144"/>
    </location>
</feature>
<evidence type="ECO:0000259" key="1">
    <source>
        <dbReference type="Pfam" id="PF13581"/>
    </source>
</evidence>
<organism evidence="2 3">
    <name type="scientific">Candidatus Mailhella merdigallinarum</name>
    <dbReference type="NCBI Taxonomy" id="2838658"/>
    <lineage>
        <taxon>Bacteria</taxon>
        <taxon>Pseudomonadati</taxon>
        <taxon>Thermodesulfobacteriota</taxon>
        <taxon>Desulfovibrionia</taxon>
        <taxon>Desulfovibrionales</taxon>
        <taxon>Desulfovibrionaceae</taxon>
        <taxon>Mailhella</taxon>
    </lineage>
</organism>
<reference evidence="2" key="1">
    <citation type="journal article" date="2021" name="PeerJ">
        <title>Extensive microbial diversity within the chicken gut microbiome revealed by metagenomics and culture.</title>
        <authorList>
            <person name="Gilroy R."/>
            <person name="Ravi A."/>
            <person name="Getino M."/>
            <person name="Pursley I."/>
            <person name="Horton D.L."/>
            <person name="Alikhan N.F."/>
            <person name="Baker D."/>
            <person name="Gharbi K."/>
            <person name="Hall N."/>
            <person name="Watson M."/>
            <person name="Adriaenssens E.M."/>
            <person name="Foster-Nyarko E."/>
            <person name="Jarju S."/>
            <person name="Secka A."/>
            <person name="Antonio M."/>
            <person name="Oren A."/>
            <person name="Chaudhuri R.R."/>
            <person name="La Ragione R."/>
            <person name="Hildebrand F."/>
            <person name="Pallen M.J."/>
        </authorList>
    </citation>
    <scope>NUCLEOTIDE SEQUENCE</scope>
    <source>
        <strain evidence="2">CHK186-16707</strain>
    </source>
</reference>
<evidence type="ECO:0000313" key="3">
    <source>
        <dbReference type="Proteomes" id="UP000824225"/>
    </source>
</evidence>